<feature type="transmembrane region" description="Helical" evidence="2">
    <location>
        <begin position="386"/>
        <end position="408"/>
    </location>
</feature>
<gene>
    <name evidence="3" type="ORF">K452DRAFT_221282</name>
</gene>
<feature type="region of interest" description="Disordered" evidence="1">
    <location>
        <begin position="693"/>
        <end position="751"/>
    </location>
</feature>
<dbReference type="GeneID" id="54294006"/>
<evidence type="ECO:0008006" key="5">
    <source>
        <dbReference type="Google" id="ProtNLM"/>
    </source>
</evidence>
<accession>A0A6A6BQ20</accession>
<feature type="region of interest" description="Disordered" evidence="1">
    <location>
        <begin position="339"/>
        <end position="379"/>
    </location>
</feature>
<dbReference type="Gene3D" id="2.120.10.80">
    <property type="entry name" value="Kelch-type beta propeller"/>
    <property type="match status" value="1"/>
</dbReference>
<organism evidence="3 4">
    <name type="scientific">Aplosporella prunicola CBS 121167</name>
    <dbReference type="NCBI Taxonomy" id="1176127"/>
    <lineage>
        <taxon>Eukaryota</taxon>
        <taxon>Fungi</taxon>
        <taxon>Dikarya</taxon>
        <taxon>Ascomycota</taxon>
        <taxon>Pezizomycotina</taxon>
        <taxon>Dothideomycetes</taxon>
        <taxon>Dothideomycetes incertae sedis</taxon>
        <taxon>Botryosphaeriales</taxon>
        <taxon>Aplosporellaceae</taxon>
        <taxon>Aplosporella</taxon>
    </lineage>
</organism>
<dbReference type="InterPro" id="IPR015915">
    <property type="entry name" value="Kelch-typ_b-propeller"/>
</dbReference>
<evidence type="ECO:0000313" key="3">
    <source>
        <dbReference type="EMBL" id="KAF2145385.1"/>
    </source>
</evidence>
<dbReference type="AlphaFoldDB" id="A0A6A6BQ20"/>
<keyword evidence="2" id="KW-1133">Transmembrane helix</keyword>
<feature type="compositionally biased region" description="Low complexity" evidence="1">
    <location>
        <begin position="731"/>
        <end position="751"/>
    </location>
</feature>
<keyword evidence="4" id="KW-1185">Reference proteome</keyword>
<keyword evidence="2" id="KW-0812">Transmembrane</keyword>
<dbReference type="InterPro" id="IPR011043">
    <property type="entry name" value="Gal_Oxase/kelch_b-propeller"/>
</dbReference>
<reference evidence="3" key="1">
    <citation type="journal article" date="2020" name="Stud. Mycol.">
        <title>101 Dothideomycetes genomes: a test case for predicting lifestyles and emergence of pathogens.</title>
        <authorList>
            <person name="Haridas S."/>
            <person name="Albert R."/>
            <person name="Binder M."/>
            <person name="Bloem J."/>
            <person name="Labutti K."/>
            <person name="Salamov A."/>
            <person name="Andreopoulos B."/>
            <person name="Baker S."/>
            <person name="Barry K."/>
            <person name="Bills G."/>
            <person name="Bluhm B."/>
            <person name="Cannon C."/>
            <person name="Castanera R."/>
            <person name="Culley D."/>
            <person name="Daum C."/>
            <person name="Ezra D."/>
            <person name="Gonzalez J."/>
            <person name="Henrissat B."/>
            <person name="Kuo A."/>
            <person name="Liang C."/>
            <person name="Lipzen A."/>
            <person name="Lutzoni F."/>
            <person name="Magnuson J."/>
            <person name="Mondo S."/>
            <person name="Nolan M."/>
            <person name="Ohm R."/>
            <person name="Pangilinan J."/>
            <person name="Park H.-J."/>
            <person name="Ramirez L."/>
            <person name="Alfaro M."/>
            <person name="Sun H."/>
            <person name="Tritt A."/>
            <person name="Yoshinaga Y."/>
            <person name="Zwiers L.-H."/>
            <person name="Turgeon B."/>
            <person name="Goodwin S."/>
            <person name="Spatafora J."/>
            <person name="Crous P."/>
            <person name="Grigoriev I."/>
        </authorList>
    </citation>
    <scope>NUCLEOTIDE SEQUENCE</scope>
    <source>
        <strain evidence="3">CBS 121167</strain>
    </source>
</reference>
<proteinExistence type="predicted"/>
<evidence type="ECO:0000256" key="2">
    <source>
        <dbReference type="SAM" id="Phobius"/>
    </source>
</evidence>
<dbReference type="Proteomes" id="UP000799438">
    <property type="component" value="Unassembled WGS sequence"/>
</dbReference>
<feature type="compositionally biased region" description="Polar residues" evidence="1">
    <location>
        <begin position="695"/>
        <end position="712"/>
    </location>
</feature>
<evidence type="ECO:0000313" key="4">
    <source>
        <dbReference type="Proteomes" id="UP000799438"/>
    </source>
</evidence>
<sequence length="859" mass="91187">MPTPDPPVEIKDHCSVVHDETLYVYSPDAFQSIPLKVNGTWSSLDSGVSAKGATCVKAVPNGDASQAALYVVGGQTDASLDDYPGLQKYTFSTKKWESVTPADTVTKNRQYHGATFLEESSQILVYAGSQVTGDTGKSANTFLINIDEPYAVQSYPSQGAPNVCGPFLLPWDDSHSLMLGGDPDNTQVWLFGLTEGWTKLEVDLEQGILNQDQVQVTLVTGDDGSKVLEQYDLSASPNEVSRVALVDGDGNAASVGQAVGEKKRKRDLSMDDWPSYNNTLAPKTVRSGYSVAQDDKGRAVISGGSSSENDTLAIFDERENSWVNATQFFTGQEPFKAHTSSISSSSSHSSTSSSKPTAAASTTAAVDGGSSSSSTSDHHKDRMMKVLGATLGTIFGIIFLLILLLLLLRCRRDRKKKTGQPGDEKDRLSFADRGVSQANLPAPPYAAHMNASQTSLAIISGKFGAGNHKRGMPSDASGTGLVGKSAPVAYETLEMSTIGDMKTPAYTTSEKAIPRAEVTPPPPAAGKEGGKDSRSRSSGWSRYFANNETTNISKDPYDRSTYVSNNSRYSDMSQSDYTNSRIISQGPAKALNRPSQLPPLDVSFVNHNFDGNSLNRVATGSPTIGDSRSDLAHSPLGSARPMQAQLARANSVSTVSSFDDDNARMSHQETTGWTPVGGGHDWYARAASSLYPDSRPTSEMPQNFPDGTSSYYPTDGHSSFYPKSNTNSLYPPSLHPNAAAAPAMPSNLNAPRDSTVTIFPGGEPSPSLAGPTPPKLPAPGFAAPALPRDSTVTMFPGGEAPSASVANSGHQLPAPAFAAPALPRDSTVTVFPGGVAPKGPVEEERQKNIGKQDMSWLKF</sequence>
<feature type="compositionally biased region" description="Polar residues" evidence="1">
    <location>
        <begin position="721"/>
        <end position="730"/>
    </location>
</feature>
<dbReference type="RefSeq" id="XP_033401097.1">
    <property type="nucleotide sequence ID" value="XM_033536510.1"/>
</dbReference>
<keyword evidence="2" id="KW-0472">Membrane</keyword>
<dbReference type="EMBL" id="ML995477">
    <property type="protein sequence ID" value="KAF2145385.1"/>
    <property type="molecule type" value="Genomic_DNA"/>
</dbReference>
<feature type="compositionally biased region" description="Low complexity" evidence="1">
    <location>
        <begin position="339"/>
        <end position="375"/>
    </location>
</feature>
<dbReference type="OrthoDB" id="5352000at2759"/>
<dbReference type="SUPFAM" id="SSF50965">
    <property type="entry name" value="Galactose oxidase, central domain"/>
    <property type="match status" value="1"/>
</dbReference>
<name>A0A6A6BQ20_9PEZI</name>
<protein>
    <recommendedName>
        <fullName evidence="5">Pre-mRNA splicing factor CLF1</fullName>
    </recommendedName>
</protein>
<evidence type="ECO:0000256" key="1">
    <source>
        <dbReference type="SAM" id="MobiDB-lite"/>
    </source>
</evidence>
<feature type="region of interest" description="Disordered" evidence="1">
    <location>
        <begin position="509"/>
        <end position="542"/>
    </location>
</feature>